<feature type="region of interest" description="Disordered" evidence="1">
    <location>
        <begin position="1"/>
        <end position="35"/>
    </location>
</feature>
<proteinExistence type="predicted"/>
<organism evidence="2">
    <name type="scientific">marine metagenome</name>
    <dbReference type="NCBI Taxonomy" id="408172"/>
    <lineage>
        <taxon>unclassified sequences</taxon>
        <taxon>metagenomes</taxon>
        <taxon>ecological metagenomes</taxon>
    </lineage>
</organism>
<evidence type="ECO:0000256" key="1">
    <source>
        <dbReference type="SAM" id="MobiDB-lite"/>
    </source>
</evidence>
<feature type="compositionally biased region" description="Low complexity" evidence="1">
    <location>
        <begin position="1"/>
        <end position="25"/>
    </location>
</feature>
<accession>A0A382ZZM9</accession>
<dbReference type="EMBL" id="UINC01188070">
    <property type="protein sequence ID" value="SVE01106.1"/>
    <property type="molecule type" value="Genomic_DNA"/>
</dbReference>
<feature type="non-terminal residue" evidence="2">
    <location>
        <position position="35"/>
    </location>
</feature>
<gene>
    <name evidence="2" type="ORF">METZ01_LOCUS453960</name>
</gene>
<reference evidence="2" key="1">
    <citation type="submission" date="2018-05" db="EMBL/GenBank/DDBJ databases">
        <authorList>
            <person name="Lanie J.A."/>
            <person name="Ng W.-L."/>
            <person name="Kazmierczak K.M."/>
            <person name="Andrzejewski T.M."/>
            <person name="Davidsen T.M."/>
            <person name="Wayne K.J."/>
            <person name="Tettelin H."/>
            <person name="Glass J.I."/>
            <person name="Rusch D."/>
            <person name="Podicherti R."/>
            <person name="Tsui H.-C.T."/>
            <person name="Winkler M.E."/>
        </authorList>
    </citation>
    <scope>NUCLEOTIDE SEQUENCE</scope>
</reference>
<feature type="non-terminal residue" evidence="2">
    <location>
        <position position="1"/>
    </location>
</feature>
<name>A0A382ZZM9_9ZZZZ</name>
<dbReference type="AlphaFoldDB" id="A0A382ZZM9"/>
<protein>
    <submittedName>
        <fullName evidence="2">Uncharacterized protein</fullName>
    </submittedName>
</protein>
<sequence>PVGSPRPGTAEAAAAGTSPSSATQPPTRPAVRRRR</sequence>
<evidence type="ECO:0000313" key="2">
    <source>
        <dbReference type="EMBL" id="SVE01106.1"/>
    </source>
</evidence>